<feature type="transmembrane region" description="Helical" evidence="1">
    <location>
        <begin position="113"/>
        <end position="133"/>
    </location>
</feature>
<dbReference type="InterPro" id="IPR050879">
    <property type="entry name" value="Acyltransferase_3"/>
</dbReference>
<dbReference type="Proteomes" id="UP000609726">
    <property type="component" value="Unassembled WGS sequence"/>
</dbReference>
<feature type="transmembrane region" description="Helical" evidence="1">
    <location>
        <begin position="274"/>
        <end position="291"/>
    </location>
</feature>
<proteinExistence type="predicted"/>
<evidence type="ECO:0000256" key="1">
    <source>
        <dbReference type="SAM" id="Phobius"/>
    </source>
</evidence>
<keyword evidence="1" id="KW-1133">Transmembrane helix</keyword>
<keyword evidence="1" id="KW-0812">Transmembrane</keyword>
<gene>
    <name evidence="3" type="ORF">F2P45_10065</name>
</gene>
<keyword evidence="1" id="KW-0472">Membrane</keyword>
<dbReference type="Pfam" id="PF01757">
    <property type="entry name" value="Acyl_transf_3"/>
    <property type="match status" value="1"/>
</dbReference>
<dbReference type="EMBL" id="WHJH01000008">
    <property type="protein sequence ID" value="NHZ89356.1"/>
    <property type="molecule type" value="Genomic_DNA"/>
</dbReference>
<keyword evidence="3" id="KW-0808">Transferase</keyword>
<evidence type="ECO:0000313" key="4">
    <source>
        <dbReference type="Proteomes" id="UP000609726"/>
    </source>
</evidence>
<feature type="transmembrane region" description="Helical" evidence="1">
    <location>
        <begin position="209"/>
        <end position="235"/>
    </location>
</feature>
<keyword evidence="3" id="KW-0012">Acyltransferase</keyword>
<protein>
    <submittedName>
        <fullName evidence="3">Acyltransferase family protein</fullName>
    </submittedName>
</protein>
<feature type="transmembrane region" description="Helical" evidence="1">
    <location>
        <begin position="312"/>
        <end position="331"/>
    </location>
</feature>
<feature type="transmembrane region" description="Helical" evidence="1">
    <location>
        <begin position="74"/>
        <end position="92"/>
    </location>
</feature>
<reference evidence="3 4" key="1">
    <citation type="submission" date="2019-10" db="EMBL/GenBank/DDBJ databases">
        <title>Taxonomy of Antarctic Massilia spp.: description of Massilia rubra sp. nov., Massilia aquatica sp. nov., Massilia mucilaginosa sp. nov., Massilia frigida sp. nov. isolated from streams, lakes and regoliths.</title>
        <authorList>
            <person name="Holochova P."/>
            <person name="Sedlacek I."/>
            <person name="Kralova S."/>
            <person name="Maslanova I."/>
            <person name="Busse H.-J."/>
            <person name="Stankova E."/>
            <person name="Vrbovska V."/>
            <person name="Kovarovic V."/>
            <person name="Bartak M."/>
            <person name="Svec P."/>
            <person name="Pantucek R."/>
        </authorList>
    </citation>
    <scope>NUCLEOTIDE SEQUENCE [LARGE SCALE GENOMIC DNA]</scope>
    <source>
        <strain evidence="3 4">CCM 8733</strain>
    </source>
</reference>
<feature type="transmembrane region" description="Helical" evidence="1">
    <location>
        <begin position="30"/>
        <end position="54"/>
    </location>
</feature>
<feature type="transmembrane region" description="Helical" evidence="1">
    <location>
        <begin position="247"/>
        <end position="268"/>
    </location>
</feature>
<feature type="domain" description="Acyltransferase 3" evidence="2">
    <location>
        <begin position="23"/>
        <end position="356"/>
    </location>
</feature>
<sequence>MPRCVSIMQNHETAVPPAAMNLAGIDLLRFASALAVLFWHYQHFSFVGAAPFQFDHREEPFYSALSLFYHYGKFGVQVFWSISGFIFFWKYGEAVVAGRIGAGRFALLRFSRLYPLHLLTLLLVALGQALFRASHPAYFVYQDNSLPSFFLQLGVIGHWFYPLLSSASFNGPIWSVSLELLAYLLFFVLGRRIGLGASATLATVALAGAGFYATGLPAFECLLYFYLGGVVWLAARRAALWSRRRRQIVNGALALLFLGACAAMRPGWVAADHAVVALVPLLVYVFLQGVQPLHRGVRRCFNELGNLTYASYLLHFPLQLYIALACGWLGREVPWRSPWLFLGFVTATLVLSYVCYHHLERPLQDWIRRRWGVPAGVPARLGGNAAPV</sequence>
<keyword evidence="4" id="KW-1185">Reference proteome</keyword>
<organism evidence="3 4">
    <name type="scientific">Massilia mucilaginosa</name>
    <dbReference type="NCBI Taxonomy" id="2609282"/>
    <lineage>
        <taxon>Bacteria</taxon>
        <taxon>Pseudomonadati</taxon>
        <taxon>Pseudomonadota</taxon>
        <taxon>Betaproteobacteria</taxon>
        <taxon>Burkholderiales</taxon>
        <taxon>Oxalobacteraceae</taxon>
        <taxon>Telluria group</taxon>
        <taxon>Massilia</taxon>
    </lineage>
</organism>
<dbReference type="InterPro" id="IPR002656">
    <property type="entry name" value="Acyl_transf_3_dom"/>
</dbReference>
<dbReference type="PANTHER" id="PTHR23028">
    <property type="entry name" value="ACETYLTRANSFERASE"/>
    <property type="match status" value="1"/>
</dbReference>
<accession>A0ABX0NRC2</accession>
<feature type="transmembrane region" description="Helical" evidence="1">
    <location>
        <begin position="337"/>
        <end position="359"/>
    </location>
</feature>
<dbReference type="GO" id="GO:0016746">
    <property type="term" value="F:acyltransferase activity"/>
    <property type="evidence" value="ECO:0007669"/>
    <property type="project" value="UniProtKB-KW"/>
</dbReference>
<name>A0ABX0NRC2_9BURK</name>
<evidence type="ECO:0000259" key="2">
    <source>
        <dbReference type="Pfam" id="PF01757"/>
    </source>
</evidence>
<comment type="caution">
    <text evidence="3">The sequence shown here is derived from an EMBL/GenBank/DDBJ whole genome shotgun (WGS) entry which is preliminary data.</text>
</comment>
<evidence type="ECO:0000313" key="3">
    <source>
        <dbReference type="EMBL" id="NHZ89356.1"/>
    </source>
</evidence>
<feature type="transmembrane region" description="Helical" evidence="1">
    <location>
        <begin position="171"/>
        <end position="189"/>
    </location>
</feature>
<dbReference type="PANTHER" id="PTHR23028:SF53">
    <property type="entry name" value="ACYL_TRANSF_3 DOMAIN-CONTAINING PROTEIN"/>
    <property type="match status" value="1"/>
</dbReference>